<evidence type="ECO:0008006" key="4">
    <source>
        <dbReference type="Google" id="ProtNLM"/>
    </source>
</evidence>
<name>A0ABW5FPK6_9PSEU</name>
<feature type="transmembrane region" description="Helical" evidence="1">
    <location>
        <begin position="199"/>
        <end position="219"/>
    </location>
</feature>
<feature type="transmembrane region" description="Helical" evidence="1">
    <location>
        <begin position="23"/>
        <end position="46"/>
    </location>
</feature>
<dbReference type="RefSeq" id="WP_378263864.1">
    <property type="nucleotide sequence ID" value="NZ_JBHUKR010000006.1"/>
</dbReference>
<feature type="transmembrane region" description="Helical" evidence="1">
    <location>
        <begin position="231"/>
        <end position="252"/>
    </location>
</feature>
<evidence type="ECO:0000313" key="2">
    <source>
        <dbReference type="EMBL" id="MFD2416773.1"/>
    </source>
</evidence>
<proteinExistence type="predicted"/>
<dbReference type="EMBL" id="JBHUKR010000006">
    <property type="protein sequence ID" value="MFD2416773.1"/>
    <property type="molecule type" value="Genomic_DNA"/>
</dbReference>
<organism evidence="2 3">
    <name type="scientific">Amycolatopsis pigmentata</name>
    <dbReference type="NCBI Taxonomy" id="450801"/>
    <lineage>
        <taxon>Bacteria</taxon>
        <taxon>Bacillati</taxon>
        <taxon>Actinomycetota</taxon>
        <taxon>Actinomycetes</taxon>
        <taxon>Pseudonocardiales</taxon>
        <taxon>Pseudonocardiaceae</taxon>
        <taxon>Amycolatopsis</taxon>
    </lineage>
</organism>
<gene>
    <name evidence="2" type="ORF">ACFSXZ_10605</name>
</gene>
<dbReference type="Proteomes" id="UP001597417">
    <property type="component" value="Unassembled WGS sequence"/>
</dbReference>
<keyword evidence="1" id="KW-0472">Membrane</keyword>
<feature type="transmembrane region" description="Helical" evidence="1">
    <location>
        <begin position="401"/>
        <end position="425"/>
    </location>
</feature>
<comment type="caution">
    <text evidence="2">The sequence shown here is derived from an EMBL/GenBank/DDBJ whole genome shotgun (WGS) entry which is preliminary data.</text>
</comment>
<protein>
    <recommendedName>
        <fullName evidence="4">Secreted protein</fullName>
    </recommendedName>
</protein>
<reference evidence="3" key="1">
    <citation type="journal article" date="2019" name="Int. J. Syst. Evol. Microbiol.">
        <title>The Global Catalogue of Microorganisms (GCM) 10K type strain sequencing project: providing services to taxonomists for standard genome sequencing and annotation.</title>
        <authorList>
            <consortium name="The Broad Institute Genomics Platform"/>
            <consortium name="The Broad Institute Genome Sequencing Center for Infectious Disease"/>
            <person name="Wu L."/>
            <person name="Ma J."/>
        </authorList>
    </citation>
    <scope>NUCLEOTIDE SEQUENCE [LARGE SCALE GENOMIC DNA]</scope>
    <source>
        <strain evidence="3">CGMCC 4.7645</strain>
    </source>
</reference>
<evidence type="ECO:0000313" key="3">
    <source>
        <dbReference type="Proteomes" id="UP001597417"/>
    </source>
</evidence>
<keyword evidence="3" id="KW-1185">Reference proteome</keyword>
<keyword evidence="1" id="KW-1133">Transmembrane helix</keyword>
<keyword evidence="1" id="KW-0812">Transmembrane</keyword>
<sequence length="432" mass="44559">MTAVLAGRRLQGLTALARTTPGILGTFTLALILVSLLAGALSVLGVTARARAVDDLAVRSGPLSVAAEEIYRSLSDADATANSAFLSGGLEPVETRQRYESGVAQAASALAFAIAAREPADITAPGSPLATIAQQLPVYTGLVETARANNRMGLPLGAAYQREASTLMRTRLLPAAQDLYRTEAAQVSADQERARQFPLAELLLGVFVLGVLGFVQRSVSLRTNRVFNTGLLTATAAAALSLVWMVVAGVAAGSAVDASRTAGSAQVDVLARARIATLSARADETLTLVARGTGQSAEAGYTESDRQLGALLDTAASLATDDVVREEIAAARADHATWVAAHGALRAADDSGDYGTAVADAIGDDPRTAGSAFDRLDANLRDAIERTRGAFAEEVTGARGALSGAVVVVSAMAAVTAVASTTGIWRRLRDYR</sequence>
<accession>A0ABW5FPK6</accession>
<evidence type="ECO:0000256" key="1">
    <source>
        <dbReference type="SAM" id="Phobius"/>
    </source>
</evidence>